<feature type="transmembrane region" description="Helical" evidence="1">
    <location>
        <begin position="39"/>
        <end position="58"/>
    </location>
</feature>
<keyword evidence="1" id="KW-0472">Membrane</keyword>
<reference evidence="2 3" key="1">
    <citation type="journal article" date="2011" name="PLoS ONE">
        <title>Haloquadratum walsbyi: limited diversity in a global pond.</title>
        <authorList>
            <person name="Dyall-Smith M."/>
            <person name="Pfeiffer F."/>
            <person name="Klee K."/>
            <person name="Palm P."/>
            <person name="Gross K."/>
            <person name="Schuster S.C."/>
            <person name="Rampp M."/>
            <person name="Oesterhelt D."/>
        </authorList>
    </citation>
    <scope>NUCLEOTIDE SEQUENCE [LARGE SCALE GENOMIC DNA]</scope>
    <source>
        <strain evidence="3">DSM 16854 / JCM 12705 / C23</strain>
    </source>
</reference>
<dbReference type="InterPro" id="IPR009845">
    <property type="entry name" value="DUF1405"/>
</dbReference>
<gene>
    <name evidence="2" type="ordered locus">Hqrw_3151</name>
</gene>
<dbReference type="KEGG" id="hwc:Hqrw_3151"/>
<sequence length="241" mass="26693">MMSASEYDGVAQSRGWHGRLPQPFPTRWVRYYLTRPASLGWLLIADGVAFLVGVNFYVHSDPSLQAVSPLLYPLFGDSPTALALASLSVATILPFVRCTQLQPLANIPSNHLVSILHTLAFVWLIKYGLWTGIALNLRPDLYIGFTPALLWEYWGILLTHAFFILQAMAIPYYGETSRTALFIAFTLLLINDAFDYGLGLYPPLRYEAGMMLAVITVGLSIVVVLLAADAFDHHTTVQSSD</sequence>
<evidence type="ECO:0000256" key="1">
    <source>
        <dbReference type="SAM" id="Phobius"/>
    </source>
</evidence>
<keyword evidence="1" id="KW-0812">Transmembrane</keyword>
<dbReference type="GeneID" id="12447946"/>
<feature type="transmembrane region" description="Helical" evidence="1">
    <location>
        <begin position="78"/>
        <end position="99"/>
    </location>
</feature>
<feature type="transmembrane region" description="Helical" evidence="1">
    <location>
        <begin position="153"/>
        <end position="173"/>
    </location>
</feature>
<accession>G0LJK2</accession>
<evidence type="ECO:0000313" key="3">
    <source>
        <dbReference type="Proteomes" id="UP000007954"/>
    </source>
</evidence>
<feature type="transmembrane region" description="Helical" evidence="1">
    <location>
        <begin position="111"/>
        <end position="133"/>
    </location>
</feature>
<evidence type="ECO:0000313" key="2">
    <source>
        <dbReference type="EMBL" id="CCC40936.1"/>
    </source>
</evidence>
<organism evidence="2 3">
    <name type="scientific">Haloquadratum walsbyi (strain DSM 16854 / JCM 12705 / C23)</name>
    <dbReference type="NCBI Taxonomy" id="768065"/>
    <lineage>
        <taxon>Archaea</taxon>
        <taxon>Methanobacteriati</taxon>
        <taxon>Methanobacteriota</taxon>
        <taxon>Stenosarchaea group</taxon>
        <taxon>Halobacteria</taxon>
        <taxon>Halobacteriales</taxon>
        <taxon>Haloferacaceae</taxon>
        <taxon>Haloquadratum</taxon>
    </lineage>
</organism>
<dbReference type="OrthoDB" id="304519at2157"/>
<dbReference type="EMBL" id="FR746099">
    <property type="protein sequence ID" value="CCC40936.1"/>
    <property type="molecule type" value="Genomic_DNA"/>
</dbReference>
<dbReference type="HOGENOM" id="CLU_092284_0_0_2"/>
<proteinExistence type="predicted"/>
<dbReference type="Pfam" id="PF07187">
    <property type="entry name" value="DUF1405"/>
    <property type="match status" value="1"/>
</dbReference>
<feature type="transmembrane region" description="Helical" evidence="1">
    <location>
        <begin position="210"/>
        <end position="231"/>
    </location>
</feature>
<dbReference type="AlphaFoldDB" id="G0LJK2"/>
<dbReference type="Proteomes" id="UP000007954">
    <property type="component" value="Chromosome"/>
</dbReference>
<feature type="transmembrane region" description="Helical" evidence="1">
    <location>
        <begin position="180"/>
        <end position="198"/>
    </location>
</feature>
<protein>
    <submittedName>
        <fullName evidence="2">DUF1405 family protein</fullName>
    </submittedName>
</protein>
<keyword evidence="1" id="KW-1133">Transmembrane helix</keyword>
<name>G0LJK2_HALWC</name>
<dbReference type="RefSeq" id="WP_014556432.1">
    <property type="nucleotide sequence ID" value="NC_017459.1"/>
</dbReference>